<proteinExistence type="predicted"/>
<dbReference type="AlphaFoldDB" id="A0A285U6B3"/>
<accession>A0A285U6B3</accession>
<evidence type="ECO:0000313" key="3">
    <source>
        <dbReference type="Proteomes" id="UP000219252"/>
    </source>
</evidence>
<feature type="transmembrane region" description="Helical" evidence="1">
    <location>
        <begin position="35"/>
        <end position="56"/>
    </location>
</feature>
<reference evidence="3" key="1">
    <citation type="submission" date="2017-08" db="EMBL/GenBank/DDBJ databases">
        <authorList>
            <person name="Varghese N."/>
            <person name="Submissions S."/>
        </authorList>
    </citation>
    <scope>NUCLEOTIDE SEQUENCE [LARGE SCALE GENOMIC DNA]</scope>
    <source>
        <strain evidence="3">JC23</strain>
    </source>
</reference>
<keyword evidence="3" id="KW-1185">Reference proteome</keyword>
<feature type="transmembrane region" description="Helical" evidence="1">
    <location>
        <begin position="89"/>
        <end position="108"/>
    </location>
</feature>
<evidence type="ECO:0000313" key="2">
    <source>
        <dbReference type="EMBL" id="SOC37484.1"/>
    </source>
</evidence>
<gene>
    <name evidence="2" type="ORF">SAMN05877842_103237</name>
</gene>
<name>A0A285U6B3_9BACL</name>
<organism evidence="2 3">
    <name type="scientific">Ureibacillus acetophenoni</name>
    <dbReference type="NCBI Taxonomy" id="614649"/>
    <lineage>
        <taxon>Bacteria</taxon>
        <taxon>Bacillati</taxon>
        <taxon>Bacillota</taxon>
        <taxon>Bacilli</taxon>
        <taxon>Bacillales</taxon>
        <taxon>Caryophanaceae</taxon>
        <taxon>Ureibacillus</taxon>
    </lineage>
</organism>
<keyword evidence="1" id="KW-1133">Transmembrane helix</keyword>
<keyword evidence="1" id="KW-0812">Transmembrane</keyword>
<feature type="transmembrane region" description="Helical" evidence="1">
    <location>
        <begin position="114"/>
        <end position="133"/>
    </location>
</feature>
<feature type="transmembrane region" description="Helical" evidence="1">
    <location>
        <begin position="62"/>
        <end position="82"/>
    </location>
</feature>
<dbReference type="Proteomes" id="UP000219252">
    <property type="component" value="Unassembled WGS sequence"/>
</dbReference>
<sequence length="135" mass="14493">MKLFIILILLSYFLVCAVSYLFLRKIKYQISYHLGMNVAMTSSGIMGIAVGTLLVYGFPGHYTLITIVSTVIAVLIGVIYGALVDYQTLLSGVSSGIMSGLMGPMIGMAADLPLVAFCTILVYASFALLCFSVRS</sequence>
<evidence type="ECO:0000256" key="1">
    <source>
        <dbReference type="SAM" id="Phobius"/>
    </source>
</evidence>
<protein>
    <submittedName>
        <fullName evidence="2">Uncharacterized protein</fullName>
    </submittedName>
</protein>
<dbReference type="EMBL" id="OBQC01000003">
    <property type="protein sequence ID" value="SOC37484.1"/>
    <property type="molecule type" value="Genomic_DNA"/>
</dbReference>
<feature type="transmembrane region" description="Helical" evidence="1">
    <location>
        <begin position="6"/>
        <end position="23"/>
    </location>
</feature>
<keyword evidence="1" id="KW-0472">Membrane</keyword>